<feature type="signal peptide" evidence="1">
    <location>
        <begin position="1"/>
        <end position="18"/>
    </location>
</feature>
<reference evidence="2 3" key="1">
    <citation type="submission" date="2017-04" db="EMBL/GenBank/DDBJ databases">
        <title>Draft genome sequence of Tuber borchii Vittad., a whitish edible truffle.</title>
        <authorList>
            <consortium name="DOE Joint Genome Institute"/>
            <person name="Murat C."/>
            <person name="Kuo A."/>
            <person name="Barry K.W."/>
            <person name="Clum A."/>
            <person name="Dockter R.B."/>
            <person name="Fauchery L."/>
            <person name="Iotti M."/>
            <person name="Kohler A."/>
            <person name="Labutti K."/>
            <person name="Lindquist E.A."/>
            <person name="Lipzen A."/>
            <person name="Ohm R.A."/>
            <person name="Wang M."/>
            <person name="Grigoriev I.V."/>
            <person name="Zambonelli A."/>
            <person name="Martin F.M."/>
        </authorList>
    </citation>
    <scope>NUCLEOTIDE SEQUENCE [LARGE SCALE GENOMIC DNA]</scope>
    <source>
        <strain evidence="2 3">Tbo3840</strain>
    </source>
</reference>
<accession>A0A2T6ZWX3</accession>
<evidence type="ECO:0000256" key="1">
    <source>
        <dbReference type="SAM" id="SignalP"/>
    </source>
</evidence>
<proteinExistence type="predicted"/>
<sequence>MLCLFFLLTFMSVNKVRLRVLYQPSNPITFASITKHLIVIFNPSLPPLKQHGARVPYRTSKVVKPHHHHHHHHPTA</sequence>
<protein>
    <recommendedName>
        <fullName evidence="4">Secreted protein</fullName>
    </recommendedName>
</protein>
<evidence type="ECO:0000313" key="3">
    <source>
        <dbReference type="Proteomes" id="UP000244722"/>
    </source>
</evidence>
<organism evidence="2 3">
    <name type="scientific">Tuber borchii</name>
    <name type="common">White truffle</name>
    <dbReference type="NCBI Taxonomy" id="42251"/>
    <lineage>
        <taxon>Eukaryota</taxon>
        <taxon>Fungi</taxon>
        <taxon>Dikarya</taxon>
        <taxon>Ascomycota</taxon>
        <taxon>Pezizomycotina</taxon>
        <taxon>Pezizomycetes</taxon>
        <taxon>Pezizales</taxon>
        <taxon>Tuberaceae</taxon>
        <taxon>Tuber</taxon>
    </lineage>
</organism>
<dbReference type="EMBL" id="NESQ01000077">
    <property type="protein sequence ID" value="PUU79987.1"/>
    <property type="molecule type" value="Genomic_DNA"/>
</dbReference>
<feature type="chain" id="PRO_5015755857" description="Secreted protein" evidence="1">
    <location>
        <begin position="19"/>
        <end position="76"/>
    </location>
</feature>
<evidence type="ECO:0008006" key="4">
    <source>
        <dbReference type="Google" id="ProtNLM"/>
    </source>
</evidence>
<name>A0A2T6ZWX3_TUBBO</name>
<comment type="caution">
    <text evidence="2">The sequence shown here is derived from an EMBL/GenBank/DDBJ whole genome shotgun (WGS) entry which is preliminary data.</text>
</comment>
<dbReference type="Proteomes" id="UP000244722">
    <property type="component" value="Unassembled WGS sequence"/>
</dbReference>
<evidence type="ECO:0000313" key="2">
    <source>
        <dbReference type="EMBL" id="PUU79987.1"/>
    </source>
</evidence>
<keyword evidence="1" id="KW-0732">Signal</keyword>
<keyword evidence="3" id="KW-1185">Reference proteome</keyword>
<gene>
    <name evidence="2" type="ORF">B9Z19DRAFT_775380</name>
</gene>
<dbReference type="AlphaFoldDB" id="A0A2T6ZWX3"/>